<dbReference type="Gene3D" id="3.30.390.30">
    <property type="match status" value="1"/>
</dbReference>
<dbReference type="Proteomes" id="UP001221898">
    <property type="component" value="Unassembled WGS sequence"/>
</dbReference>
<dbReference type="InterPro" id="IPR016156">
    <property type="entry name" value="FAD/NAD-linked_Rdtase_dimer_sf"/>
</dbReference>
<dbReference type="AlphaFoldDB" id="A0AAD7RMU6"/>
<reference evidence="1" key="1">
    <citation type="journal article" date="2023" name="Science">
        <title>Genome structures resolve the early diversification of teleost fishes.</title>
        <authorList>
            <person name="Parey E."/>
            <person name="Louis A."/>
            <person name="Montfort J."/>
            <person name="Bouchez O."/>
            <person name="Roques C."/>
            <person name="Iampietro C."/>
            <person name="Lluch J."/>
            <person name="Castinel A."/>
            <person name="Donnadieu C."/>
            <person name="Desvignes T."/>
            <person name="Floi Bucao C."/>
            <person name="Jouanno E."/>
            <person name="Wen M."/>
            <person name="Mejri S."/>
            <person name="Dirks R."/>
            <person name="Jansen H."/>
            <person name="Henkel C."/>
            <person name="Chen W.J."/>
            <person name="Zahm M."/>
            <person name="Cabau C."/>
            <person name="Klopp C."/>
            <person name="Thompson A.W."/>
            <person name="Robinson-Rechavi M."/>
            <person name="Braasch I."/>
            <person name="Lecointre G."/>
            <person name="Bobe J."/>
            <person name="Postlethwait J.H."/>
            <person name="Berthelot C."/>
            <person name="Roest Crollius H."/>
            <person name="Guiguen Y."/>
        </authorList>
    </citation>
    <scope>NUCLEOTIDE SEQUENCE</scope>
    <source>
        <strain evidence="1">NC1722</strain>
    </source>
</reference>
<comment type="caution">
    <text evidence="1">The sequence shown here is derived from an EMBL/GenBank/DDBJ whole genome shotgun (WGS) entry which is preliminary data.</text>
</comment>
<name>A0AAD7RMU6_9TELE</name>
<protein>
    <submittedName>
        <fullName evidence="1">Uncharacterized protein</fullName>
    </submittedName>
</protein>
<dbReference type="EMBL" id="JAINUG010000219">
    <property type="protein sequence ID" value="KAJ8386960.1"/>
    <property type="molecule type" value="Genomic_DNA"/>
</dbReference>
<evidence type="ECO:0000313" key="2">
    <source>
        <dbReference type="Proteomes" id="UP001221898"/>
    </source>
</evidence>
<accession>A0AAD7RMU6</accession>
<keyword evidence="2" id="KW-1185">Reference proteome</keyword>
<gene>
    <name evidence="1" type="ORF">AAFF_G00161370</name>
</gene>
<proteinExistence type="predicted"/>
<organism evidence="1 2">
    <name type="scientific">Aldrovandia affinis</name>
    <dbReference type="NCBI Taxonomy" id="143900"/>
    <lineage>
        <taxon>Eukaryota</taxon>
        <taxon>Metazoa</taxon>
        <taxon>Chordata</taxon>
        <taxon>Craniata</taxon>
        <taxon>Vertebrata</taxon>
        <taxon>Euteleostomi</taxon>
        <taxon>Actinopterygii</taxon>
        <taxon>Neopterygii</taxon>
        <taxon>Teleostei</taxon>
        <taxon>Notacanthiformes</taxon>
        <taxon>Halosauridae</taxon>
        <taxon>Aldrovandia</taxon>
    </lineage>
</organism>
<evidence type="ECO:0000313" key="1">
    <source>
        <dbReference type="EMBL" id="KAJ8386960.1"/>
    </source>
</evidence>
<sequence length="361" mass="39677">MHHAALLGQALNDSRTFGWECEEQGEEEKSDSLLPPRHRKGSRVVCCLPEQGWIQWSWPMLELITQPLLVFTRPRCLSESVAQLETPDGGSAAPRRVPRLVPLSEPARQRGDPPHGVWGADRAPHHQGSGLGMDDVTEGVWMMSRRCVLASQIEQVQEGRPGGLRVMAKSTKGMETQAAGHHRVTHVLGPSAGQIVQGFAAALGCGLTQEQLHQSIRDLPCLAQSEGQHWRFLSRLALSGPIGRPAETLFLAEALSVLSRSWALKSGTLGNANVILGTSGDAPVPGPNVSHSARNIHRFEQFSCRPPAMKQAVLELMRMSRICRMVQLPVDESRFESATNKRCVLPLTRGDGRRHTRARAW</sequence>